<accession>A0ABD2PB07</accession>
<evidence type="ECO:0000313" key="1">
    <source>
        <dbReference type="EMBL" id="KAL3288151.1"/>
    </source>
</evidence>
<comment type="caution">
    <text evidence="1">The sequence shown here is derived from an EMBL/GenBank/DDBJ whole genome shotgun (WGS) entry which is preliminary data.</text>
</comment>
<proteinExistence type="predicted"/>
<gene>
    <name evidence="1" type="ORF">HHI36_002599</name>
</gene>
<dbReference type="AlphaFoldDB" id="A0ABD2PB07"/>
<reference evidence="1 2" key="1">
    <citation type="journal article" date="2021" name="BMC Biol.">
        <title>Horizontally acquired antibacterial genes associated with adaptive radiation of ladybird beetles.</title>
        <authorList>
            <person name="Li H.S."/>
            <person name="Tang X.F."/>
            <person name="Huang Y.H."/>
            <person name="Xu Z.Y."/>
            <person name="Chen M.L."/>
            <person name="Du X.Y."/>
            <person name="Qiu B.Y."/>
            <person name="Chen P.T."/>
            <person name="Zhang W."/>
            <person name="Slipinski A."/>
            <person name="Escalona H.E."/>
            <person name="Waterhouse R.M."/>
            <person name="Zwick A."/>
            <person name="Pang H."/>
        </authorList>
    </citation>
    <scope>NUCLEOTIDE SEQUENCE [LARGE SCALE GENOMIC DNA]</scope>
    <source>
        <strain evidence="1">SYSU2018</strain>
    </source>
</reference>
<keyword evidence="2" id="KW-1185">Reference proteome</keyword>
<evidence type="ECO:0000313" key="2">
    <source>
        <dbReference type="Proteomes" id="UP001516400"/>
    </source>
</evidence>
<dbReference type="EMBL" id="JABFTP020000185">
    <property type="protein sequence ID" value="KAL3288151.1"/>
    <property type="molecule type" value="Genomic_DNA"/>
</dbReference>
<name>A0ABD2PB07_9CUCU</name>
<sequence length="202" mass="23904">MKARQLIERIRRIFWPYEKFSILFCHRPRVKKQNNVIKRVDPELLRYFYYKVYQDTCWFNSKHYMPSPGRTFDMMIMRQEIILKKLNSPNATHTGGLPTHILKKCASSLCSLVPIVIQRCFDVGLSPIAWKSTEVKGLNRIQEKYRQISLISLEVKKMEKTNTDANGPFLFKKHDYSPAWLPLGEIHYDKLISMSILLDETY</sequence>
<protein>
    <recommendedName>
        <fullName evidence="3">Maturase K</fullName>
    </recommendedName>
</protein>
<dbReference type="Proteomes" id="UP001516400">
    <property type="component" value="Unassembled WGS sequence"/>
</dbReference>
<evidence type="ECO:0008006" key="3">
    <source>
        <dbReference type="Google" id="ProtNLM"/>
    </source>
</evidence>
<organism evidence="1 2">
    <name type="scientific">Cryptolaemus montrouzieri</name>
    <dbReference type="NCBI Taxonomy" id="559131"/>
    <lineage>
        <taxon>Eukaryota</taxon>
        <taxon>Metazoa</taxon>
        <taxon>Ecdysozoa</taxon>
        <taxon>Arthropoda</taxon>
        <taxon>Hexapoda</taxon>
        <taxon>Insecta</taxon>
        <taxon>Pterygota</taxon>
        <taxon>Neoptera</taxon>
        <taxon>Endopterygota</taxon>
        <taxon>Coleoptera</taxon>
        <taxon>Polyphaga</taxon>
        <taxon>Cucujiformia</taxon>
        <taxon>Coccinelloidea</taxon>
        <taxon>Coccinellidae</taxon>
        <taxon>Scymninae</taxon>
        <taxon>Scymnini</taxon>
        <taxon>Cryptolaemus</taxon>
    </lineage>
</organism>